<evidence type="ECO:0000256" key="5">
    <source>
        <dbReference type="SAM" id="MobiDB-lite"/>
    </source>
</evidence>
<evidence type="ECO:0000256" key="3">
    <source>
        <dbReference type="ARBA" id="ARBA00022801"/>
    </source>
</evidence>
<geneLocation type="plasmid" evidence="7">
    <name>pT63N</name>
</geneLocation>
<evidence type="ECO:0000313" key="7">
    <source>
        <dbReference type="EMBL" id="ANW08013.1"/>
    </source>
</evidence>
<comment type="similarity">
    <text evidence="1">Belongs to the gamma-glutamyltransferase family.</text>
</comment>
<keyword evidence="2" id="KW-0808">Transferase</keyword>
<dbReference type="PANTHER" id="PTHR43199">
    <property type="entry name" value="GLUTATHIONE HYDROLASE"/>
    <property type="match status" value="1"/>
</dbReference>
<dbReference type="Pfam" id="PF01019">
    <property type="entry name" value="G_glu_transpept"/>
    <property type="match status" value="1"/>
</dbReference>
<evidence type="ECO:0000256" key="1">
    <source>
        <dbReference type="ARBA" id="ARBA00009381"/>
    </source>
</evidence>
<keyword evidence="4" id="KW-0865">Zymogen</keyword>
<organism evidence="6">
    <name type="scientific">Staphylococcus lugdunensis</name>
    <dbReference type="NCBI Taxonomy" id="28035"/>
    <lineage>
        <taxon>Bacteria</taxon>
        <taxon>Bacillati</taxon>
        <taxon>Bacillota</taxon>
        <taxon>Bacilli</taxon>
        <taxon>Bacillales</taxon>
        <taxon>Staphylococcaceae</taxon>
        <taxon>Staphylococcus</taxon>
    </lineage>
</organism>
<sequence>MNNSMTNFSDNKDSNNYHAKNNVPRSYISPTIIVGPDYYMGIGSPGGNKIPTILNEVIIDYLRGNGSLQDSIYKPRFYNDGNTVHFEKGMNKKYLDILQNQGYNIKEEKDNPNFGSVQAGIYHIKNKKTEIANDVGTR</sequence>
<accession>A0A1B1UY32</accession>
<dbReference type="AlphaFoldDB" id="A0A1B1UY32"/>
<dbReference type="InterPro" id="IPR043137">
    <property type="entry name" value="GGT_ssub_C"/>
</dbReference>
<evidence type="ECO:0000256" key="2">
    <source>
        <dbReference type="ARBA" id="ARBA00022679"/>
    </source>
</evidence>
<dbReference type="GO" id="GO:0016787">
    <property type="term" value="F:hydrolase activity"/>
    <property type="evidence" value="ECO:0007669"/>
    <property type="project" value="UniProtKB-KW"/>
</dbReference>
<evidence type="ECO:0000256" key="4">
    <source>
        <dbReference type="ARBA" id="ARBA00023145"/>
    </source>
</evidence>
<keyword evidence="3" id="KW-0378">Hydrolase</keyword>
<dbReference type="EMBL" id="KU882685">
    <property type="protein sequence ID" value="ANW07975.1"/>
    <property type="molecule type" value="Genomic_DNA"/>
</dbReference>
<geneLocation type="plasmid" evidence="6">
    <name>pT20G</name>
</geneLocation>
<name>A0A1B1UY32_STALU</name>
<dbReference type="Gene3D" id="3.60.20.40">
    <property type="match status" value="1"/>
</dbReference>
<dbReference type="EMBL" id="KU882686">
    <property type="protein sequence ID" value="ANW08013.1"/>
    <property type="molecule type" value="Genomic_DNA"/>
</dbReference>
<dbReference type="PANTHER" id="PTHR43199:SF1">
    <property type="entry name" value="GLUTATHIONE HYDROLASE PROENZYME"/>
    <property type="match status" value="1"/>
</dbReference>
<reference evidence="6" key="1">
    <citation type="journal article" date="2016" name="Antimicrob. Agents Chemother.">
        <title>Emergence of ileS2-Carrying, Multidrug-Resistant Plasmids in Staphylococcus lugdunensis.</title>
        <authorList>
            <person name="Ho P.L."/>
            <person name="Liu M.C."/>
            <person name="Chow K.H."/>
            <person name="Tse C.W."/>
            <person name="Lo W.U."/>
            <person name="Mak S.K."/>
            <person name="Lo W.K."/>
        </authorList>
    </citation>
    <scope>NUCLEOTIDE SEQUENCE</scope>
    <source>
        <strain evidence="6">Tlug20G-4</strain>
        <strain evidence="7">Tlug63N-4</strain>
        <plasmid evidence="6">pT20G</plasmid>
        <plasmid evidence="7">pT63N</plasmid>
    </source>
</reference>
<keyword evidence="6" id="KW-0614">Plasmid</keyword>
<gene>
    <name evidence="6" type="primary">ggt</name>
    <name evidence="6" type="ORF">pT20G_23</name>
    <name evidence="7" type="ORF">pT63N_28</name>
</gene>
<proteinExistence type="inferred from homology"/>
<dbReference type="SUPFAM" id="SSF56235">
    <property type="entry name" value="N-terminal nucleophile aminohydrolases (Ntn hydrolases)"/>
    <property type="match status" value="1"/>
</dbReference>
<evidence type="ECO:0000313" key="6">
    <source>
        <dbReference type="EMBL" id="ANW07975.1"/>
    </source>
</evidence>
<dbReference type="InterPro" id="IPR029055">
    <property type="entry name" value="Ntn_hydrolases_N"/>
</dbReference>
<dbReference type="GO" id="GO:0016740">
    <property type="term" value="F:transferase activity"/>
    <property type="evidence" value="ECO:0007669"/>
    <property type="project" value="UniProtKB-KW"/>
</dbReference>
<dbReference type="InterPro" id="IPR051792">
    <property type="entry name" value="GGT_bact"/>
</dbReference>
<protein>
    <submittedName>
        <fullName evidence="6">Gamma-glutamyltranspeptidase</fullName>
    </submittedName>
</protein>
<feature type="region of interest" description="Disordered" evidence="5">
    <location>
        <begin position="1"/>
        <end position="22"/>
    </location>
</feature>